<keyword evidence="1" id="KW-0812">Transmembrane</keyword>
<protein>
    <submittedName>
        <fullName evidence="2">K+-transporting ATPase, KdpF subunit</fullName>
    </submittedName>
</protein>
<organism evidence="2 3">
    <name type="scientific">Amycolatopsis pretoriensis</name>
    <dbReference type="NCBI Taxonomy" id="218821"/>
    <lineage>
        <taxon>Bacteria</taxon>
        <taxon>Bacillati</taxon>
        <taxon>Actinomycetota</taxon>
        <taxon>Actinomycetes</taxon>
        <taxon>Pseudonocardiales</taxon>
        <taxon>Pseudonocardiaceae</taxon>
        <taxon>Amycolatopsis</taxon>
    </lineage>
</organism>
<gene>
    <name evidence="2" type="ORF">SAMN05421837_108237</name>
</gene>
<keyword evidence="3" id="KW-1185">Reference proteome</keyword>
<dbReference type="GO" id="GO:0005886">
    <property type="term" value="C:plasma membrane"/>
    <property type="evidence" value="ECO:0007669"/>
    <property type="project" value="InterPro"/>
</dbReference>
<evidence type="ECO:0000256" key="1">
    <source>
        <dbReference type="SAM" id="Phobius"/>
    </source>
</evidence>
<dbReference type="AlphaFoldDB" id="A0A1H5RB88"/>
<accession>A0A1H5RB88</accession>
<dbReference type="RefSeq" id="WP_091389961.1">
    <property type="nucleotide sequence ID" value="NZ_FNUJ01000008.1"/>
</dbReference>
<evidence type="ECO:0000313" key="2">
    <source>
        <dbReference type="EMBL" id="SEF35645.1"/>
    </source>
</evidence>
<keyword evidence="1" id="KW-0472">Membrane</keyword>
<dbReference type="NCBIfam" id="TIGR02115">
    <property type="entry name" value="potass_kdpF"/>
    <property type="match status" value="1"/>
</dbReference>
<dbReference type="Pfam" id="PF09604">
    <property type="entry name" value="Potass_KdpF"/>
    <property type="match status" value="1"/>
</dbReference>
<dbReference type="GO" id="GO:0008556">
    <property type="term" value="F:P-type potassium transmembrane transporter activity"/>
    <property type="evidence" value="ECO:0007669"/>
    <property type="project" value="InterPro"/>
</dbReference>
<dbReference type="STRING" id="218821.SAMN05421837_108237"/>
<reference evidence="3" key="1">
    <citation type="submission" date="2016-10" db="EMBL/GenBank/DDBJ databases">
        <authorList>
            <person name="Varghese N."/>
            <person name="Submissions S."/>
        </authorList>
    </citation>
    <scope>NUCLEOTIDE SEQUENCE [LARGE SCALE GENOMIC DNA]</scope>
    <source>
        <strain evidence="3">DSM 44654</strain>
    </source>
</reference>
<dbReference type="InterPro" id="IPR011726">
    <property type="entry name" value="KdpF"/>
</dbReference>
<dbReference type="Proteomes" id="UP000198878">
    <property type="component" value="Unassembled WGS sequence"/>
</dbReference>
<proteinExistence type="predicted"/>
<keyword evidence="1" id="KW-1133">Transmembrane helix</keyword>
<dbReference type="EMBL" id="FNUJ01000008">
    <property type="protein sequence ID" value="SEF35645.1"/>
    <property type="molecule type" value="Genomic_DNA"/>
</dbReference>
<sequence length="33" mass="3332">MSGAGAVANVVGGLLALGLLVYLFVALIKPEKF</sequence>
<evidence type="ECO:0000313" key="3">
    <source>
        <dbReference type="Proteomes" id="UP000198878"/>
    </source>
</evidence>
<feature type="transmembrane region" description="Helical" evidence="1">
    <location>
        <begin position="6"/>
        <end position="28"/>
    </location>
</feature>
<name>A0A1H5RB88_9PSEU</name>